<dbReference type="AlphaFoldDB" id="A0A074Z1D4"/>
<sequence>MEVGRNHPIDSPDKSSRVVSEGEMSEGEREILITEGPILMDTQIASPLAEAVPEAKRPNNRRVYSDYPYIKHKDLFHKSGAPRNRMKEESIYSEEIPDCEETMGFHFVIDTIMEAALPASNACGVDVLPGRSLTNIEYADTQLFLDLTPWQFKHY</sequence>
<evidence type="ECO:0000256" key="1">
    <source>
        <dbReference type="SAM" id="MobiDB-lite"/>
    </source>
</evidence>
<feature type="compositionally biased region" description="Basic and acidic residues" evidence="1">
    <location>
        <begin position="1"/>
        <end position="16"/>
    </location>
</feature>
<dbReference type="KEGG" id="ovi:T265_10674"/>
<proteinExistence type="predicted"/>
<dbReference type="EMBL" id="KL597014">
    <property type="protein sequence ID" value="KER20866.1"/>
    <property type="molecule type" value="Genomic_DNA"/>
</dbReference>
<evidence type="ECO:0000313" key="2">
    <source>
        <dbReference type="EMBL" id="KER20866.1"/>
    </source>
</evidence>
<protein>
    <submittedName>
        <fullName evidence="2">Uncharacterized protein</fullName>
    </submittedName>
</protein>
<dbReference type="OrthoDB" id="410104at2759"/>
<dbReference type="CTD" id="20324842"/>
<keyword evidence="3" id="KW-1185">Reference proteome</keyword>
<reference evidence="2 3" key="1">
    <citation type="submission" date="2013-11" db="EMBL/GenBank/DDBJ databases">
        <title>Opisthorchis viverrini - life in the bile duct.</title>
        <authorList>
            <person name="Young N.D."/>
            <person name="Nagarajan N."/>
            <person name="Lin S.J."/>
            <person name="Korhonen P.K."/>
            <person name="Jex A.R."/>
            <person name="Hall R.S."/>
            <person name="Safavi-Hemami H."/>
            <person name="Kaewkong W."/>
            <person name="Bertrand D."/>
            <person name="Gao S."/>
            <person name="Seet Q."/>
            <person name="Wongkham S."/>
            <person name="Teh B.T."/>
            <person name="Wongkham C."/>
            <person name="Intapan P.M."/>
            <person name="Maleewong W."/>
            <person name="Yang X."/>
            <person name="Hu M."/>
            <person name="Wang Z."/>
            <person name="Hofmann A."/>
            <person name="Sternberg P.W."/>
            <person name="Tan P."/>
            <person name="Wang J."/>
            <person name="Gasser R.B."/>
        </authorList>
    </citation>
    <scope>NUCLEOTIDE SEQUENCE [LARGE SCALE GENOMIC DNA]</scope>
</reference>
<feature type="region of interest" description="Disordered" evidence="1">
    <location>
        <begin position="1"/>
        <end position="27"/>
    </location>
</feature>
<accession>A0A074Z1D4</accession>
<dbReference type="RefSeq" id="XP_009175391.1">
    <property type="nucleotide sequence ID" value="XM_009177127.1"/>
</dbReference>
<organism evidence="2 3">
    <name type="scientific">Opisthorchis viverrini</name>
    <name type="common">Southeast Asian liver fluke</name>
    <dbReference type="NCBI Taxonomy" id="6198"/>
    <lineage>
        <taxon>Eukaryota</taxon>
        <taxon>Metazoa</taxon>
        <taxon>Spiralia</taxon>
        <taxon>Lophotrochozoa</taxon>
        <taxon>Platyhelminthes</taxon>
        <taxon>Trematoda</taxon>
        <taxon>Digenea</taxon>
        <taxon>Opisthorchiida</taxon>
        <taxon>Opisthorchiata</taxon>
        <taxon>Opisthorchiidae</taxon>
        <taxon>Opisthorchis</taxon>
    </lineage>
</organism>
<dbReference type="GeneID" id="20324842"/>
<evidence type="ECO:0000313" key="3">
    <source>
        <dbReference type="Proteomes" id="UP000054324"/>
    </source>
</evidence>
<name>A0A074Z1D4_OPIVI</name>
<gene>
    <name evidence="2" type="ORF">T265_10674</name>
</gene>
<dbReference type="Proteomes" id="UP000054324">
    <property type="component" value="Unassembled WGS sequence"/>
</dbReference>